<sequence length="122" mass="13818">MKNQKIITDTFFETSGNKWEKVADGIERQFVGYDTQIMMVKVKFDKGAIGYLHDHFHSQATYVAKGEFKVTIDGEDKILKEGDGFYIPPNVSHGAECLADGLLIDVFSPIREDFIDINVIKK</sequence>
<dbReference type="PANTHER" id="PTHR40112:SF1">
    <property type="entry name" value="H2HPP ISOMERASE"/>
    <property type="match status" value="1"/>
</dbReference>
<name>A0A1M6H0Q2_9FLAO</name>
<evidence type="ECO:0000313" key="3">
    <source>
        <dbReference type="Proteomes" id="UP000184225"/>
    </source>
</evidence>
<dbReference type="InterPro" id="IPR052535">
    <property type="entry name" value="Bacilysin_H2HPP_isomerase"/>
</dbReference>
<keyword evidence="3" id="KW-1185">Reference proteome</keyword>
<dbReference type="InterPro" id="IPR011051">
    <property type="entry name" value="RmlC_Cupin_sf"/>
</dbReference>
<dbReference type="RefSeq" id="WP_073153013.1">
    <property type="nucleotide sequence ID" value="NZ_FQYY01000009.1"/>
</dbReference>
<evidence type="ECO:0000313" key="2">
    <source>
        <dbReference type="EMBL" id="SHJ15777.1"/>
    </source>
</evidence>
<dbReference type="STRING" id="579105.SAMN04488096_10962"/>
<dbReference type="EMBL" id="FQYY01000009">
    <property type="protein sequence ID" value="SHJ15777.1"/>
    <property type="molecule type" value="Genomic_DNA"/>
</dbReference>
<gene>
    <name evidence="2" type="ORF">SAMN04488096_10962</name>
</gene>
<reference evidence="2 3" key="1">
    <citation type="submission" date="2016-11" db="EMBL/GenBank/DDBJ databases">
        <authorList>
            <person name="Jaros S."/>
            <person name="Januszkiewicz K."/>
            <person name="Wedrychowicz H."/>
        </authorList>
    </citation>
    <scope>NUCLEOTIDE SEQUENCE [LARGE SCALE GENOMIC DNA]</scope>
    <source>
        <strain evidence="2 3">DSM 21425</strain>
    </source>
</reference>
<protein>
    <submittedName>
        <fullName evidence="2">Cupin domain-containing protein</fullName>
    </submittedName>
</protein>
<dbReference type="OrthoDB" id="9811153at2"/>
<dbReference type="CDD" id="cd02238">
    <property type="entry name" value="cupin_KdgF"/>
    <property type="match status" value="1"/>
</dbReference>
<dbReference type="InterPro" id="IPR013096">
    <property type="entry name" value="Cupin_2"/>
</dbReference>
<dbReference type="PANTHER" id="PTHR40112">
    <property type="entry name" value="H2HPP ISOMERASE"/>
    <property type="match status" value="1"/>
</dbReference>
<accession>A0A1M6H0Q2</accession>
<evidence type="ECO:0000259" key="1">
    <source>
        <dbReference type="Pfam" id="PF07883"/>
    </source>
</evidence>
<dbReference type="InterPro" id="IPR014710">
    <property type="entry name" value="RmlC-like_jellyroll"/>
</dbReference>
<proteinExistence type="predicted"/>
<organism evidence="2 3">
    <name type="scientific">Mesonia phycicola</name>
    <dbReference type="NCBI Taxonomy" id="579105"/>
    <lineage>
        <taxon>Bacteria</taxon>
        <taxon>Pseudomonadati</taxon>
        <taxon>Bacteroidota</taxon>
        <taxon>Flavobacteriia</taxon>
        <taxon>Flavobacteriales</taxon>
        <taxon>Flavobacteriaceae</taxon>
        <taxon>Mesonia</taxon>
    </lineage>
</organism>
<feature type="domain" description="Cupin type-2" evidence="1">
    <location>
        <begin position="42"/>
        <end position="99"/>
    </location>
</feature>
<dbReference type="Proteomes" id="UP000184225">
    <property type="component" value="Unassembled WGS sequence"/>
</dbReference>
<dbReference type="Gene3D" id="2.60.120.10">
    <property type="entry name" value="Jelly Rolls"/>
    <property type="match status" value="1"/>
</dbReference>
<dbReference type="AlphaFoldDB" id="A0A1M6H0Q2"/>
<dbReference type="SUPFAM" id="SSF51182">
    <property type="entry name" value="RmlC-like cupins"/>
    <property type="match status" value="1"/>
</dbReference>
<dbReference type="Pfam" id="PF07883">
    <property type="entry name" value="Cupin_2"/>
    <property type="match status" value="1"/>
</dbReference>